<dbReference type="Pfam" id="PF20431">
    <property type="entry name" value="E_motif"/>
    <property type="match status" value="1"/>
</dbReference>
<comment type="similarity">
    <text evidence="4">Belongs to the alpha-class carbonic anhydrase family.</text>
</comment>
<comment type="caution">
    <text evidence="16">The sequence shown here is derived from an EMBL/GenBank/DDBJ whole genome shotgun (WGS) entry which is preliminary data.</text>
</comment>
<dbReference type="Pfam" id="PF13041">
    <property type="entry name" value="PPR_2"/>
    <property type="match status" value="3"/>
</dbReference>
<feature type="repeat" description="PPR" evidence="12">
    <location>
        <begin position="687"/>
        <end position="721"/>
    </location>
</feature>
<organism evidence="16 17">
    <name type="scientific">Brassica napus</name>
    <name type="common">Rape</name>
    <dbReference type="NCBI Taxonomy" id="3708"/>
    <lineage>
        <taxon>Eukaryota</taxon>
        <taxon>Viridiplantae</taxon>
        <taxon>Streptophyta</taxon>
        <taxon>Embryophyta</taxon>
        <taxon>Tracheophyta</taxon>
        <taxon>Spermatophyta</taxon>
        <taxon>Magnoliopsida</taxon>
        <taxon>eudicotyledons</taxon>
        <taxon>Gunneridae</taxon>
        <taxon>Pentapetalae</taxon>
        <taxon>rosids</taxon>
        <taxon>malvids</taxon>
        <taxon>Brassicales</taxon>
        <taxon>Brassicaceae</taxon>
        <taxon>Brassiceae</taxon>
        <taxon>Brassica</taxon>
    </lineage>
</organism>
<dbReference type="SUPFAM" id="SSF51069">
    <property type="entry name" value="Carbonic anhydrase"/>
    <property type="match status" value="3"/>
</dbReference>
<feature type="domain" description="Alpha-carbonic anhydrase" evidence="15">
    <location>
        <begin position="74"/>
        <end position="299"/>
    </location>
</feature>
<dbReference type="EC" id="4.2.1.1" evidence="6 13"/>
<dbReference type="InterPro" id="IPR032867">
    <property type="entry name" value="DYW_dom"/>
</dbReference>
<sequence>MKSQSCRLEGREHGKSRGLVTYPYKIVCLKSLNNKIEQKMESSSVQCIFFVFIILNFISLSTAASSHGEVEDEHEFNYKKNDDKGPERWGEIKPEWEMCGKGEIQSPIDLMNERVKIVSHLGRLIRDYEASNATIKNRGHDIMLKFEAGAGSIKINGFQYELQQLHWHSPSEHTLHMVHEGKNGRMAVVTVLYKIGRADTFIRSLEKELEAITDLDDAEKHVRMIDPKQIKIGSRKYYRYIGSLTTPPCTQNVTWSVVRKIRTVTREQVRLLRVAVHDDSLTNARPVQPINKRVTKQEMETSPIRCIFFVFIIFTLFSFSTAATSNGEVEDEREFNYKKNDDKGPERWGEIKPEWEMCGKGELQSPIDMMNERVKIVSHLGRLIRDYEPSNATIKNRGHDIMLKFEDGAGSIKINGFQYELQQLHWHSPSEHTVNGRRFALELHMVHEGKNGRMAVVTVLYKIGRADTFIRSLEKELEAITDLDDAEKHVRMIDPKQIKIGSRKYYRYIGSLTTPPCTQNVTWSVVRKIRTVTREQVRLLRVAVHDDSLTNARPVQPINKRLTKISLSYPFHFLPSSCDPPYDILQTHPSLSLLSNCKTHQSLRETHAQMIKTGLHNTNYALSKLLELCVVSPHFDGLPYAISVFETIQEPNLLIWNTMLRGHASSSDPVSALELYLRMVSIGHLPNAYTFPFLLKSCAKSKTFEEGRQIHAQVLKLGCELDRYVHTSLISMYARNGRLEDARDVLSARKVFDEMPERDVVSWNAMITGYVENVSWNTLIGGYTHMNLYKEALLLFQEMLRSGESPNDVTMLSVLPACAHLGAIDIGRWIHVYIDKRLKGVTNGSALRTSLIDMYAKCGDIEAAHQVFNSMLSKSLSSWNAMIFGFAMHGRANAAFDLFSKMRNNGFEPDDITFVGLLSACSHSGLLDLGRHIFKSMTHDYNITPKLEHYGCMIDLLGHSGLFKEAEEMINTMSMEPDGVIWCSLLKACKMHGNLELAESFAQKLMEIEPENSGSYVLLSNIYAAAGRWEDVARIRAVLNGKGMKKVPGCSSIEIDSVVHEFIIGDKLHLQSREIYRMLEEMDVLLEEAGFVPDTSEVLQEMEEEWKEGALRHHSEKLAIAFGLISTKPGTKLTVVKNLRVCRNCHEATKLISKIYKREIVARDRTRFHHFRDGTMKRPSIVRVIFLIVISITTASGSPDHGEVEDETEFNYEKGGEKGPEKWGTLKPEWKMCGNGTMQSPIDLTDKRVFIDHNLGPLRSHYLPSNATIKNRGHDIMLEFEGGNAGMGITINGTVYQLQQLHWHSPSEHTINGKRFVLEQHMLHQSKDGRLAVVAFLYSLGRPDSFLLSLEKQLKRITDAHESEDFVSLIDPRAVNFKTKFYYRYLGSLTTPPCSENVTWSISREMRTVTLKQLDLLRVSVHDQSNTNARPLQRLNGRPVKFYLPAWHI</sequence>
<dbReference type="InterPro" id="IPR002885">
    <property type="entry name" value="PPR_rpt"/>
</dbReference>
<dbReference type="PANTHER" id="PTHR18952:SF208">
    <property type="entry name" value="CARBONIC ANHYDRASE XA-RELATED"/>
    <property type="match status" value="1"/>
</dbReference>
<evidence type="ECO:0000256" key="2">
    <source>
        <dbReference type="ARBA" id="ARBA00002904"/>
    </source>
</evidence>
<dbReference type="SMART" id="SM01057">
    <property type="entry name" value="Carb_anhydrase"/>
    <property type="match status" value="3"/>
</dbReference>
<dbReference type="Pfam" id="PF01535">
    <property type="entry name" value="PPR"/>
    <property type="match status" value="3"/>
</dbReference>
<feature type="compositionally biased region" description="Basic and acidic residues" evidence="14">
    <location>
        <begin position="334"/>
        <end position="349"/>
    </location>
</feature>
<feature type="repeat" description="PPR" evidence="12">
    <location>
        <begin position="875"/>
        <end position="909"/>
    </location>
</feature>
<dbReference type="PROSITE" id="PS51144">
    <property type="entry name" value="ALPHA_CA_2"/>
    <property type="match status" value="3"/>
</dbReference>
<dbReference type="Gene3D" id="3.10.200.10">
    <property type="entry name" value="Alpha carbonic anhydrase"/>
    <property type="match status" value="3"/>
</dbReference>
<evidence type="ECO:0000256" key="11">
    <source>
        <dbReference type="ARBA" id="ARBA00048348"/>
    </source>
</evidence>
<dbReference type="InterPro" id="IPR011990">
    <property type="entry name" value="TPR-like_helical_dom_sf"/>
</dbReference>
<evidence type="ECO:0000256" key="1">
    <source>
        <dbReference type="ARBA" id="ARBA00001947"/>
    </source>
</evidence>
<keyword evidence="8" id="KW-0677">Repeat</keyword>
<comment type="similarity">
    <text evidence="13">Belongs to the alpha-carbonic anhydrase family.</text>
</comment>
<accession>A0ABQ8CVF1</accession>
<keyword evidence="9 13" id="KW-0862">Zinc</keyword>
<feature type="region of interest" description="Disordered" evidence="14">
    <location>
        <begin position="1198"/>
        <end position="1226"/>
    </location>
</feature>
<feature type="region of interest" description="Disordered" evidence="14">
    <location>
        <begin position="330"/>
        <end position="349"/>
    </location>
</feature>
<dbReference type="Pfam" id="PF14432">
    <property type="entry name" value="DYW_deaminase"/>
    <property type="match status" value="1"/>
</dbReference>
<evidence type="ECO:0000256" key="6">
    <source>
        <dbReference type="ARBA" id="ARBA00012925"/>
    </source>
</evidence>
<dbReference type="InterPro" id="IPR001148">
    <property type="entry name" value="CA_dom"/>
</dbReference>
<comment type="subcellular location">
    <subcellularLocation>
        <location evidence="3">Plastid</location>
        <location evidence="3">Chloroplast stroma</location>
    </subcellularLocation>
</comment>
<gene>
    <name evidence="16" type="ORF">HID58_021021</name>
</gene>
<comment type="catalytic activity">
    <reaction evidence="11 13">
        <text>hydrogencarbonate + H(+) = CO2 + H2O</text>
        <dbReference type="Rhea" id="RHEA:10748"/>
        <dbReference type="ChEBI" id="CHEBI:15377"/>
        <dbReference type="ChEBI" id="CHEBI:15378"/>
        <dbReference type="ChEBI" id="CHEBI:16526"/>
        <dbReference type="ChEBI" id="CHEBI:17544"/>
        <dbReference type="EC" id="4.2.1.1"/>
    </reaction>
</comment>
<feature type="compositionally biased region" description="Basic and acidic residues" evidence="14">
    <location>
        <begin position="75"/>
        <end position="90"/>
    </location>
</feature>
<protein>
    <recommendedName>
        <fullName evidence="6 13">Carbonic anhydrase</fullName>
        <ecNumber evidence="6 13">4.2.1.1</ecNumber>
    </recommendedName>
</protein>
<dbReference type="CDD" id="cd03124">
    <property type="entry name" value="alpha_CA_prokaryotic_like"/>
    <property type="match status" value="3"/>
</dbReference>
<dbReference type="SUPFAM" id="SSF48452">
    <property type="entry name" value="TPR-like"/>
    <property type="match status" value="1"/>
</dbReference>
<feature type="compositionally biased region" description="Basic and acidic residues" evidence="14">
    <location>
        <begin position="1211"/>
        <end position="1221"/>
    </location>
</feature>
<feature type="repeat" description="PPR" evidence="12">
    <location>
        <begin position="772"/>
        <end position="806"/>
    </location>
</feature>
<keyword evidence="10 13" id="KW-0456">Lyase</keyword>
<evidence type="ECO:0000313" key="16">
    <source>
        <dbReference type="EMBL" id="KAH0921003.1"/>
    </source>
</evidence>
<proteinExistence type="inferred from homology"/>
<dbReference type="PANTHER" id="PTHR18952">
    <property type="entry name" value="CARBONIC ANHYDRASE"/>
    <property type="match status" value="1"/>
</dbReference>
<evidence type="ECO:0000256" key="13">
    <source>
        <dbReference type="RuleBase" id="RU367011"/>
    </source>
</evidence>
<feature type="domain" description="Alpha-carbonic anhydrase" evidence="15">
    <location>
        <begin position="333"/>
        <end position="567"/>
    </location>
</feature>
<dbReference type="EMBL" id="JAGKQM010000006">
    <property type="protein sequence ID" value="KAH0921003.1"/>
    <property type="molecule type" value="Genomic_DNA"/>
</dbReference>
<evidence type="ECO:0000256" key="9">
    <source>
        <dbReference type="ARBA" id="ARBA00022833"/>
    </source>
</evidence>
<evidence type="ECO:0000256" key="14">
    <source>
        <dbReference type="SAM" id="MobiDB-lite"/>
    </source>
</evidence>
<dbReference type="InterPro" id="IPR018338">
    <property type="entry name" value="Carbonic_anhydrase_a-class_CS"/>
</dbReference>
<feature type="repeat" description="PPR" evidence="12">
    <location>
        <begin position="722"/>
        <end position="756"/>
    </location>
</feature>
<dbReference type="Proteomes" id="UP000824890">
    <property type="component" value="Unassembled WGS sequence"/>
</dbReference>
<keyword evidence="7 13" id="KW-0479">Metal-binding</keyword>
<dbReference type="Gene3D" id="1.25.40.10">
    <property type="entry name" value="Tetratricopeptide repeat domain"/>
    <property type="match status" value="3"/>
</dbReference>
<feature type="domain" description="Alpha-carbonic anhydrase" evidence="15">
    <location>
        <begin position="1208"/>
        <end position="1444"/>
    </location>
</feature>
<dbReference type="PROSITE" id="PS51375">
    <property type="entry name" value="PPR"/>
    <property type="match status" value="5"/>
</dbReference>
<dbReference type="InterPro" id="IPR041891">
    <property type="entry name" value="Alpha_CA_prokaryot-like"/>
</dbReference>
<evidence type="ECO:0000313" key="17">
    <source>
        <dbReference type="Proteomes" id="UP000824890"/>
    </source>
</evidence>
<comment type="function">
    <text evidence="2 13">Reversible hydration of carbon dioxide.</text>
</comment>
<dbReference type="Pfam" id="PF00194">
    <property type="entry name" value="Carb_anhydrase"/>
    <property type="match status" value="3"/>
</dbReference>
<dbReference type="PROSITE" id="PS00162">
    <property type="entry name" value="ALPHA_CA_1"/>
    <property type="match status" value="1"/>
</dbReference>
<evidence type="ECO:0000256" key="3">
    <source>
        <dbReference type="ARBA" id="ARBA00004470"/>
    </source>
</evidence>
<reference evidence="16 17" key="1">
    <citation type="submission" date="2021-05" db="EMBL/GenBank/DDBJ databases">
        <title>Genome Assembly of Synthetic Allotetraploid Brassica napus Reveals Homoeologous Exchanges between Subgenomes.</title>
        <authorList>
            <person name="Davis J.T."/>
        </authorList>
    </citation>
    <scope>NUCLEOTIDE SEQUENCE [LARGE SCALE GENOMIC DNA]</scope>
    <source>
        <strain evidence="17">cv. Da-Ae</strain>
        <tissue evidence="16">Seedling</tissue>
    </source>
</reference>
<keyword evidence="17" id="KW-1185">Reference proteome</keyword>
<evidence type="ECO:0000256" key="10">
    <source>
        <dbReference type="ARBA" id="ARBA00023239"/>
    </source>
</evidence>
<dbReference type="NCBIfam" id="TIGR00756">
    <property type="entry name" value="PPR"/>
    <property type="match status" value="4"/>
</dbReference>
<feature type="region of interest" description="Disordered" evidence="14">
    <location>
        <begin position="71"/>
        <end position="90"/>
    </location>
</feature>
<evidence type="ECO:0000256" key="7">
    <source>
        <dbReference type="ARBA" id="ARBA00022723"/>
    </source>
</evidence>
<evidence type="ECO:0000259" key="15">
    <source>
        <dbReference type="PROSITE" id="PS51144"/>
    </source>
</evidence>
<dbReference type="InterPro" id="IPR046848">
    <property type="entry name" value="E_motif"/>
</dbReference>
<evidence type="ECO:0000256" key="12">
    <source>
        <dbReference type="PROSITE-ProRule" id="PRU00708"/>
    </source>
</evidence>
<comment type="similarity">
    <text evidence="5">Belongs to the PPR family. PCMP-H subfamily.</text>
</comment>
<comment type="cofactor">
    <cofactor evidence="1 13">
        <name>Zn(2+)</name>
        <dbReference type="ChEBI" id="CHEBI:29105"/>
    </cofactor>
</comment>
<name>A0ABQ8CVF1_BRANA</name>
<evidence type="ECO:0000256" key="8">
    <source>
        <dbReference type="ARBA" id="ARBA00022737"/>
    </source>
</evidence>
<evidence type="ECO:0000256" key="5">
    <source>
        <dbReference type="ARBA" id="ARBA00006643"/>
    </source>
</evidence>
<dbReference type="InterPro" id="IPR023561">
    <property type="entry name" value="Carbonic_anhydrase_a-class"/>
</dbReference>
<dbReference type="InterPro" id="IPR036398">
    <property type="entry name" value="CA_dom_sf"/>
</dbReference>
<feature type="repeat" description="PPR" evidence="12">
    <location>
        <begin position="652"/>
        <end position="686"/>
    </location>
</feature>
<evidence type="ECO:0000256" key="4">
    <source>
        <dbReference type="ARBA" id="ARBA00006365"/>
    </source>
</evidence>